<sequence length="48" mass="5406">MFVDCAYQLSQLSQLDSHDTARFLTLLNGDKEKMRLALGLLMTYVGTP</sequence>
<evidence type="ECO:0000313" key="1">
    <source>
        <dbReference type="EMBL" id="ABU71890.1"/>
    </source>
</evidence>
<dbReference type="SUPFAM" id="SSF51445">
    <property type="entry name" value="(Trans)glycosidases"/>
    <property type="match status" value="1"/>
</dbReference>
<dbReference type="Proteomes" id="UP000008152">
    <property type="component" value="Chromosome I"/>
</dbReference>
<dbReference type="InterPro" id="IPR017853">
    <property type="entry name" value="GH"/>
</dbReference>
<evidence type="ECO:0000313" key="2">
    <source>
        <dbReference type="Proteomes" id="UP000008152"/>
    </source>
</evidence>
<proteinExistence type="predicted"/>
<organism evidence="1 2">
    <name type="scientific">Vibrio campbellii (strain ATCC BAA-1116)</name>
    <dbReference type="NCBI Taxonomy" id="2902295"/>
    <lineage>
        <taxon>Bacteria</taxon>
        <taxon>Pseudomonadati</taxon>
        <taxon>Pseudomonadota</taxon>
        <taxon>Gammaproteobacteria</taxon>
        <taxon>Vibrionales</taxon>
        <taxon>Vibrionaceae</taxon>
        <taxon>Vibrio</taxon>
    </lineage>
</organism>
<dbReference type="KEGG" id="vha:VIBHAR_02937"/>
<gene>
    <name evidence="1" type="ordered locus">VIBHAR_02937</name>
</gene>
<protein>
    <submittedName>
        <fullName evidence="1">Uncharacterized protein</fullName>
    </submittedName>
</protein>
<reference evidence="1 2" key="1">
    <citation type="submission" date="2007-08" db="EMBL/GenBank/DDBJ databases">
        <authorList>
            <consortium name="The Vibrio harveyi Genome Sequencing Project"/>
            <person name="Bassler B."/>
            <person name="Clifton S.W."/>
            <person name="Fulton L."/>
            <person name="Delehaunty K."/>
            <person name="Fronick C."/>
            <person name="Harrison M."/>
            <person name="Markivic C."/>
            <person name="Fulton R."/>
            <person name="Tin-Wollam A.-M."/>
            <person name="Shah N."/>
            <person name="Pepin K."/>
            <person name="Nash W."/>
            <person name="Thiruvilangam P."/>
            <person name="Bhonagiri V."/>
            <person name="Waters C."/>
            <person name="Tu K.C."/>
            <person name="Irgon J."/>
            <person name="Wilson R.K."/>
        </authorList>
    </citation>
    <scope>NUCLEOTIDE SEQUENCE [LARGE SCALE GENOMIC DNA]</scope>
    <source>
        <strain evidence="2">ATCC BAA-1116 / BB120</strain>
    </source>
</reference>
<accession>A7MVD9</accession>
<dbReference type="AlphaFoldDB" id="A7MVD9"/>
<dbReference type="PATRIC" id="fig|338187.36.peg.2865"/>
<dbReference type="Gene3D" id="3.20.20.80">
    <property type="entry name" value="Glycosidases"/>
    <property type="match status" value="1"/>
</dbReference>
<name>A7MVD9_VIBC1</name>
<dbReference type="EMBL" id="CP000789">
    <property type="protein sequence ID" value="ABU71890.1"/>
    <property type="molecule type" value="Genomic_DNA"/>
</dbReference>